<organism evidence="3 4">
    <name type="scientific">Catellatospora bangladeshensis</name>
    <dbReference type="NCBI Taxonomy" id="310355"/>
    <lineage>
        <taxon>Bacteria</taxon>
        <taxon>Bacillati</taxon>
        <taxon>Actinomycetota</taxon>
        <taxon>Actinomycetes</taxon>
        <taxon>Micromonosporales</taxon>
        <taxon>Micromonosporaceae</taxon>
        <taxon>Catellatospora</taxon>
    </lineage>
</organism>
<accession>A0A8J3JRS8</accession>
<protein>
    <recommendedName>
        <fullName evidence="2">CBU-0592-like domain-containing protein</fullName>
    </recommendedName>
</protein>
<gene>
    <name evidence="3" type="ORF">Cba03nite_71500</name>
</gene>
<keyword evidence="4" id="KW-1185">Reference proteome</keyword>
<feature type="transmembrane region" description="Helical" evidence="1">
    <location>
        <begin position="6"/>
        <end position="24"/>
    </location>
</feature>
<proteinExistence type="predicted"/>
<evidence type="ECO:0000313" key="3">
    <source>
        <dbReference type="EMBL" id="GIF85801.1"/>
    </source>
</evidence>
<name>A0A8J3JRS8_9ACTN</name>
<comment type="caution">
    <text evidence="3">The sequence shown here is derived from an EMBL/GenBank/DDBJ whole genome shotgun (WGS) entry which is preliminary data.</text>
</comment>
<dbReference type="RefSeq" id="WP_203756202.1">
    <property type="nucleotide sequence ID" value="NZ_BONF01000052.1"/>
</dbReference>
<keyword evidence="1" id="KW-1133">Transmembrane helix</keyword>
<sequence>MNHDVLQILGALTVLGGYVANQLGWTGPRSLGYLIANTLGAGVLAWLAWTSRDWGFLLLEGVWAIVSAAGLLSALRSRRPADPTATA</sequence>
<feature type="transmembrane region" description="Helical" evidence="1">
    <location>
        <begin position="55"/>
        <end position="75"/>
    </location>
</feature>
<feature type="domain" description="CBU-0592-like" evidence="2">
    <location>
        <begin position="3"/>
        <end position="78"/>
    </location>
</feature>
<evidence type="ECO:0000259" key="2">
    <source>
        <dbReference type="Pfam" id="PF26604"/>
    </source>
</evidence>
<dbReference type="AlphaFoldDB" id="A0A8J3JRS8"/>
<feature type="transmembrane region" description="Helical" evidence="1">
    <location>
        <begin position="31"/>
        <end position="49"/>
    </location>
</feature>
<dbReference type="EMBL" id="BONF01000052">
    <property type="protein sequence ID" value="GIF85801.1"/>
    <property type="molecule type" value="Genomic_DNA"/>
</dbReference>
<dbReference type="InterPro" id="IPR058058">
    <property type="entry name" value="CBU_0592-like"/>
</dbReference>
<dbReference type="NCBIfam" id="NF047864">
    <property type="entry name" value="CBU_0592_membra"/>
    <property type="match status" value="1"/>
</dbReference>
<keyword evidence="1" id="KW-0472">Membrane</keyword>
<evidence type="ECO:0000313" key="4">
    <source>
        <dbReference type="Proteomes" id="UP000601223"/>
    </source>
</evidence>
<dbReference type="Pfam" id="PF26604">
    <property type="entry name" value="CBU_0592"/>
    <property type="match status" value="1"/>
</dbReference>
<reference evidence="3 4" key="1">
    <citation type="submission" date="2021-01" db="EMBL/GenBank/DDBJ databases">
        <title>Whole genome shotgun sequence of Catellatospora bangladeshensis NBRC 107357.</title>
        <authorList>
            <person name="Komaki H."/>
            <person name="Tamura T."/>
        </authorList>
    </citation>
    <scope>NUCLEOTIDE SEQUENCE [LARGE SCALE GENOMIC DNA]</scope>
    <source>
        <strain evidence="3 4">NBRC 107357</strain>
    </source>
</reference>
<keyword evidence="1" id="KW-0812">Transmembrane</keyword>
<dbReference type="Proteomes" id="UP000601223">
    <property type="component" value="Unassembled WGS sequence"/>
</dbReference>
<evidence type="ECO:0000256" key="1">
    <source>
        <dbReference type="SAM" id="Phobius"/>
    </source>
</evidence>